<dbReference type="CDD" id="cd06222">
    <property type="entry name" value="RNase_H_like"/>
    <property type="match status" value="1"/>
</dbReference>
<dbReference type="InterPro" id="IPR044730">
    <property type="entry name" value="RNase_H-like_dom_plant"/>
</dbReference>
<dbReference type="Pfam" id="PF13456">
    <property type="entry name" value="RVT_3"/>
    <property type="match status" value="1"/>
</dbReference>
<dbReference type="PANTHER" id="PTHR47723">
    <property type="entry name" value="OS05G0353850 PROTEIN"/>
    <property type="match status" value="1"/>
</dbReference>
<keyword evidence="3" id="KW-1185">Reference proteome</keyword>
<keyword evidence="2" id="KW-0255">Endonuclease</keyword>
<dbReference type="GO" id="GO:0003676">
    <property type="term" value="F:nucleic acid binding"/>
    <property type="evidence" value="ECO:0007669"/>
    <property type="project" value="InterPro"/>
</dbReference>
<sequence length="386" mass="43690">MTTTRIPITICKEIEKVARSFLWGSNNERRKVALVSWSDVCRPVDKGGLGIRQLHDQNVLFLLKLGFNLVTNTDALWDLHRSNCSYVWRSIAKVWDEVKKGLVWIIQDGRIVNFWNDVWIHGLGPLTFHFNGSGNLDETIRFCDVINAEGEWNSTWLSTVLPREVVNRIQSCNPPLGGSGVDHLSWWWMTAGASSISHELIASALAWTKSCGHSAKMSHLVCSSKTEQRWQRPNSGWVKINVDGFVSNNNTKAAIGGAVRDSNGKWLTGFNMVTWMDEIFKIEARAIVEGMILAWLEGYKQVEINCDNAVLIDTICNGFASISNIAEVRLIHEWCKKDWKVKFRHVWRGSNKVADCLAKAAIRKINQIVLFPGPPQYVIQLIEEDS</sequence>
<keyword evidence="2" id="KW-0540">Nuclease</keyword>
<organism evidence="2 3">
    <name type="scientific">Gossypium australe</name>
    <dbReference type="NCBI Taxonomy" id="47621"/>
    <lineage>
        <taxon>Eukaryota</taxon>
        <taxon>Viridiplantae</taxon>
        <taxon>Streptophyta</taxon>
        <taxon>Embryophyta</taxon>
        <taxon>Tracheophyta</taxon>
        <taxon>Spermatophyta</taxon>
        <taxon>Magnoliopsida</taxon>
        <taxon>eudicotyledons</taxon>
        <taxon>Gunneridae</taxon>
        <taxon>Pentapetalae</taxon>
        <taxon>rosids</taxon>
        <taxon>malvids</taxon>
        <taxon>Malvales</taxon>
        <taxon>Malvaceae</taxon>
        <taxon>Malvoideae</taxon>
        <taxon>Gossypium</taxon>
    </lineage>
</organism>
<dbReference type="InterPro" id="IPR002156">
    <property type="entry name" value="RNaseH_domain"/>
</dbReference>
<dbReference type="SUPFAM" id="SSF53098">
    <property type="entry name" value="Ribonuclease H-like"/>
    <property type="match status" value="1"/>
</dbReference>
<dbReference type="PANTHER" id="PTHR47723:SF24">
    <property type="entry name" value="RNASE H TYPE-1 DOMAIN-CONTAINING PROTEIN"/>
    <property type="match status" value="1"/>
</dbReference>
<dbReference type="InterPro" id="IPR012337">
    <property type="entry name" value="RNaseH-like_sf"/>
</dbReference>
<evidence type="ECO:0000313" key="3">
    <source>
        <dbReference type="Proteomes" id="UP000325315"/>
    </source>
</evidence>
<comment type="caution">
    <text evidence="2">The sequence shown here is derived from an EMBL/GenBank/DDBJ whole genome shotgun (WGS) entry which is preliminary data.</text>
</comment>
<dbReference type="AlphaFoldDB" id="A0A5B6VE57"/>
<keyword evidence="2" id="KW-0378">Hydrolase</keyword>
<dbReference type="GO" id="GO:0004527">
    <property type="term" value="F:exonuclease activity"/>
    <property type="evidence" value="ECO:0007669"/>
    <property type="project" value="UniProtKB-KW"/>
</dbReference>
<gene>
    <name evidence="2" type="ORF">EPI10_002363</name>
</gene>
<dbReference type="GO" id="GO:0004523">
    <property type="term" value="F:RNA-DNA hybrid ribonuclease activity"/>
    <property type="evidence" value="ECO:0007669"/>
    <property type="project" value="InterPro"/>
</dbReference>
<name>A0A5B6VE57_9ROSI</name>
<protein>
    <submittedName>
        <fullName evidence="2">Endonuclease/exonuclease/phosphatase family protein</fullName>
    </submittedName>
</protein>
<dbReference type="InterPro" id="IPR036397">
    <property type="entry name" value="RNaseH_sf"/>
</dbReference>
<dbReference type="InterPro" id="IPR053151">
    <property type="entry name" value="RNase_H-like"/>
</dbReference>
<reference evidence="3" key="1">
    <citation type="journal article" date="2019" name="Plant Biotechnol. J.">
        <title>Genome sequencing of the Australian wild diploid species Gossypium australe highlights disease resistance and delayed gland morphogenesis.</title>
        <authorList>
            <person name="Cai Y."/>
            <person name="Cai X."/>
            <person name="Wang Q."/>
            <person name="Wang P."/>
            <person name="Zhang Y."/>
            <person name="Cai C."/>
            <person name="Xu Y."/>
            <person name="Wang K."/>
            <person name="Zhou Z."/>
            <person name="Wang C."/>
            <person name="Geng S."/>
            <person name="Li B."/>
            <person name="Dong Q."/>
            <person name="Hou Y."/>
            <person name="Wang H."/>
            <person name="Ai P."/>
            <person name="Liu Z."/>
            <person name="Yi F."/>
            <person name="Sun M."/>
            <person name="An G."/>
            <person name="Cheng J."/>
            <person name="Zhang Y."/>
            <person name="Shi Q."/>
            <person name="Xie Y."/>
            <person name="Shi X."/>
            <person name="Chang Y."/>
            <person name="Huang F."/>
            <person name="Chen Y."/>
            <person name="Hong S."/>
            <person name="Mi L."/>
            <person name="Sun Q."/>
            <person name="Zhang L."/>
            <person name="Zhou B."/>
            <person name="Peng R."/>
            <person name="Zhang X."/>
            <person name="Liu F."/>
        </authorList>
    </citation>
    <scope>NUCLEOTIDE SEQUENCE [LARGE SCALE GENOMIC DNA]</scope>
    <source>
        <strain evidence="3">cv. PA1801</strain>
    </source>
</reference>
<dbReference type="Proteomes" id="UP000325315">
    <property type="component" value="Unassembled WGS sequence"/>
</dbReference>
<evidence type="ECO:0000259" key="1">
    <source>
        <dbReference type="Pfam" id="PF13456"/>
    </source>
</evidence>
<dbReference type="Gene3D" id="3.30.420.10">
    <property type="entry name" value="Ribonuclease H-like superfamily/Ribonuclease H"/>
    <property type="match status" value="1"/>
</dbReference>
<dbReference type="OrthoDB" id="998186at2759"/>
<feature type="domain" description="RNase H type-1" evidence="1">
    <location>
        <begin position="241"/>
        <end position="361"/>
    </location>
</feature>
<accession>A0A5B6VE57</accession>
<proteinExistence type="predicted"/>
<dbReference type="EMBL" id="SMMG02000007">
    <property type="protein sequence ID" value="KAA3467341.1"/>
    <property type="molecule type" value="Genomic_DNA"/>
</dbReference>
<evidence type="ECO:0000313" key="2">
    <source>
        <dbReference type="EMBL" id="KAA3467341.1"/>
    </source>
</evidence>
<keyword evidence="2" id="KW-0269">Exonuclease</keyword>